<organism evidence="6 7">
    <name type="scientific">Ophiocordyceps sinensis</name>
    <dbReference type="NCBI Taxonomy" id="72228"/>
    <lineage>
        <taxon>Eukaryota</taxon>
        <taxon>Fungi</taxon>
        <taxon>Dikarya</taxon>
        <taxon>Ascomycota</taxon>
        <taxon>Pezizomycotina</taxon>
        <taxon>Sordariomycetes</taxon>
        <taxon>Hypocreomycetidae</taxon>
        <taxon>Hypocreales</taxon>
        <taxon>Ophiocordycipitaceae</taxon>
        <taxon>Ophiocordyceps</taxon>
    </lineage>
</organism>
<evidence type="ECO:0000256" key="1">
    <source>
        <dbReference type="ARBA" id="ARBA00004123"/>
    </source>
</evidence>
<dbReference type="PROSITE" id="PS00463">
    <property type="entry name" value="ZN2_CY6_FUNGAL_1"/>
    <property type="match status" value="1"/>
</dbReference>
<dbReference type="GO" id="GO:0005634">
    <property type="term" value="C:nucleus"/>
    <property type="evidence" value="ECO:0007669"/>
    <property type="project" value="UniProtKB-SubCell"/>
</dbReference>
<comment type="subcellular location">
    <subcellularLocation>
        <location evidence="1">Nucleus</location>
    </subcellularLocation>
</comment>
<keyword evidence="3" id="KW-0539">Nucleus</keyword>
<dbReference type="PANTHER" id="PTHR31001">
    <property type="entry name" value="UNCHARACTERIZED TRANSCRIPTIONAL REGULATORY PROTEIN"/>
    <property type="match status" value="1"/>
</dbReference>
<dbReference type="InterPro" id="IPR007219">
    <property type="entry name" value="XnlR_reg_dom"/>
</dbReference>
<gene>
    <name evidence="6" type="ORF">G6O67_004260</name>
</gene>
<evidence type="ECO:0000313" key="6">
    <source>
        <dbReference type="EMBL" id="KAF4507798.1"/>
    </source>
</evidence>
<proteinExistence type="predicted"/>
<evidence type="ECO:0000259" key="5">
    <source>
        <dbReference type="PROSITE" id="PS50048"/>
    </source>
</evidence>
<comment type="caution">
    <text evidence="6">The sequence shown here is derived from an EMBL/GenBank/DDBJ whole genome shotgun (WGS) entry which is preliminary data.</text>
</comment>
<dbReference type="GO" id="GO:0003677">
    <property type="term" value="F:DNA binding"/>
    <property type="evidence" value="ECO:0007669"/>
    <property type="project" value="InterPro"/>
</dbReference>
<evidence type="ECO:0000313" key="7">
    <source>
        <dbReference type="Proteomes" id="UP000557566"/>
    </source>
</evidence>
<dbReference type="InterPro" id="IPR036864">
    <property type="entry name" value="Zn2-C6_fun-type_DNA-bd_sf"/>
</dbReference>
<accession>A0A8H4LYA3</accession>
<dbReference type="GO" id="GO:0006351">
    <property type="term" value="P:DNA-templated transcription"/>
    <property type="evidence" value="ECO:0007669"/>
    <property type="project" value="InterPro"/>
</dbReference>
<feature type="region of interest" description="Disordered" evidence="4">
    <location>
        <begin position="41"/>
        <end position="72"/>
    </location>
</feature>
<feature type="domain" description="Zn(2)-C6 fungal-type" evidence="5">
    <location>
        <begin position="78"/>
        <end position="109"/>
    </location>
</feature>
<keyword evidence="2" id="KW-0479">Metal-binding</keyword>
<dbReference type="PANTHER" id="PTHR31001:SF87">
    <property type="entry name" value="COL-21"/>
    <property type="match status" value="1"/>
</dbReference>
<feature type="region of interest" description="Disordered" evidence="4">
    <location>
        <begin position="697"/>
        <end position="724"/>
    </location>
</feature>
<feature type="region of interest" description="Disordered" evidence="4">
    <location>
        <begin position="198"/>
        <end position="220"/>
    </location>
</feature>
<feature type="region of interest" description="Disordered" evidence="4">
    <location>
        <begin position="116"/>
        <end position="158"/>
    </location>
</feature>
<dbReference type="AlphaFoldDB" id="A0A8H4LYA3"/>
<dbReference type="GO" id="GO:0008270">
    <property type="term" value="F:zinc ion binding"/>
    <property type="evidence" value="ECO:0007669"/>
    <property type="project" value="InterPro"/>
</dbReference>
<protein>
    <recommendedName>
        <fullName evidence="5">Zn(2)-C6 fungal-type domain-containing protein</fullName>
    </recommendedName>
</protein>
<dbReference type="EMBL" id="JAAVMX010000005">
    <property type="protein sequence ID" value="KAF4507798.1"/>
    <property type="molecule type" value="Genomic_DNA"/>
</dbReference>
<dbReference type="InterPro" id="IPR050613">
    <property type="entry name" value="Sec_Metabolite_Reg"/>
</dbReference>
<dbReference type="OrthoDB" id="10263753at2759"/>
<keyword evidence="7" id="KW-1185">Reference proteome</keyword>
<dbReference type="Pfam" id="PF00172">
    <property type="entry name" value="Zn_clus"/>
    <property type="match status" value="1"/>
</dbReference>
<evidence type="ECO:0000256" key="3">
    <source>
        <dbReference type="ARBA" id="ARBA00023242"/>
    </source>
</evidence>
<dbReference type="SMART" id="SM00066">
    <property type="entry name" value="GAL4"/>
    <property type="match status" value="1"/>
</dbReference>
<sequence length="794" mass="87861">MRRPRRHQHRLFRKPQTSVPTPLEFKCLSPLVWRKVSAVSNSPSHTEPEDAMYTGYSSEPGMGDGQQQQQRRRRMVISCNECHRRKQRCDRRQPCSNCSKRDKMHLCVYEKPEPEPAQLYAGPASSESVSLSGGPRAYMPQPGPSSVDNSPSSLQSQTTVSPAAAVVAHQSVAEDLGYSLTSPTGTLGIIRQIESSEHASASSSAARSSRESRATASEARNARDVSLQYRSVLRQLPPKRYVDLLVRGFFVDVAWHYHVVDKGPFEEQLASWYRVSYTALNHGPMSMPPETRLFPALLFQVLAQALLSQPLCSNDALNDLKYAPEMTYSDLAVEYSDAGNTIMAMLGSRDSNMVKVRAGLLRASFQKSTGSVIEAWHSLGSTIRDAQEMGLHRIGTGPDDLAMGPLEQLQELESRRKMWLVLHLWDAHMAVVLGRPMSTKLDHDAFSLSLDCIYGIKAAVTGNDESLWLERHQPTPFAVILWLYHAAGRYLQDIHELESAGATQDRYPVVQKMHAAIVDGMRRLPDWARVNNPNTAWDHEPSCSWLPAARETLKTELYFVLLALHRPYIFSVAASRNEALKAALQILASQGRLFGLTEPRRYVAFDLVLATFDAMVLVASIYILYPHENAQHVDASIRGIEWGLARLDAMRVCNRMAGSAYDTVQTMYGRLRRRLAGAAVPASRAAMGLLSVASVPGPAPGPARRSGSAPATSTPSPHDVPIRHLGHDRAYGALGFAHSLDALPPPQPLQHLVFQQLPGTADSLALPLPPPAEETTHQAMMPQDFWRLMGDLDS</sequence>
<dbReference type="CDD" id="cd12148">
    <property type="entry name" value="fungal_TF_MHR"/>
    <property type="match status" value="1"/>
</dbReference>
<dbReference type="SUPFAM" id="SSF57701">
    <property type="entry name" value="Zn2/Cys6 DNA-binding domain"/>
    <property type="match status" value="1"/>
</dbReference>
<feature type="compositionally biased region" description="Polar residues" evidence="4">
    <location>
        <begin position="144"/>
        <end position="158"/>
    </location>
</feature>
<dbReference type="InterPro" id="IPR001138">
    <property type="entry name" value="Zn2Cys6_DnaBD"/>
</dbReference>
<name>A0A8H4LYA3_9HYPO</name>
<dbReference type="PROSITE" id="PS50048">
    <property type="entry name" value="ZN2_CY6_FUNGAL_2"/>
    <property type="match status" value="1"/>
</dbReference>
<dbReference type="Proteomes" id="UP000557566">
    <property type="component" value="Unassembled WGS sequence"/>
</dbReference>
<feature type="compositionally biased region" description="Low complexity" evidence="4">
    <location>
        <begin position="198"/>
        <end position="207"/>
    </location>
</feature>
<dbReference type="SMART" id="SM00906">
    <property type="entry name" value="Fungal_trans"/>
    <property type="match status" value="1"/>
</dbReference>
<evidence type="ECO:0000256" key="2">
    <source>
        <dbReference type="ARBA" id="ARBA00022723"/>
    </source>
</evidence>
<dbReference type="Gene3D" id="4.10.240.10">
    <property type="entry name" value="Zn(2)-C6 fungal-type DNA-binding domain"/>
    <property type="match status" value="1"/>
</dbReference>
<evidence type="ECO:0000256" key="4">
    <source>
        <dbReference type="SAM" id="MobiDB-lite"/>
    </source>
</evidence>
<reference evidence="6 7" key="1">
    <citation type="journal article" date="2020" name="Genome Biol. Evol.">
        <title>A new high-quality draft genome assembly of the Chinese cordyceps Ophiocordyceps sinensis.</title>
        <authorList>
            <person name="Shu R."/>
            <person name="Zhang J."/>
            <person name="Meng Q."/>
            <person name="Zhang H."/>
            <person name="Zhou G."/>
            <person name="Li M."/>
            <person name="Wu P."/>
            <person name="Zhao Y."/>
            <person name="Chen C."/>
            <person name="Qin Q."/>
        </authorList>
    </citation>
    <scope>NUCLEOTIDE SEQUENCE [LARGE SCALE GENOMIC DNA]</scope>
    <source>
        <strain evidence="6 7">IOZ07</strain>
    </source>
</reference>
<dbReference type="GO" id="GO:0000981">
    <property type="term" value="F:DNA-binding transcription factor activity, RNA polymerase II-specific"/>
    <property type="evidence" value="ECO:0007669"/>
    <property type="project" value="InterPro"/>
</dbReference>
<dbReference type="Pfam" id="PF04082">
    <property type="entry name" value="Fungal_trans"/>
    <property type="match status" value="1"/>
</dbReference>
<dbReference type="CDD" id="cd00067">
    <property type="entry name" value="GAL4"/>
    <property type="match status" value="1"/>
</dbReference>
<feature type="compositionally biased region" description="Low complexity" evidence="4">
    <location>
        <begin position="697"/>
        <end position="717"/>
    </location>
</feature>